<proteinExistence type="predicted"/>
<dbReference type="OMA" id="QMSLHHE"/>
<dbReference type="InParanoid" id="A0A671TTT5"/>
<feature type="region of interest" description="Disordered" evidence="1">
    <location>
        <begin position="10"/>
        <end position="64"/>
    </location>
</feature>
<evidence type="ECO:0000313" key="3">
    <source>
        <dbReference type="Proteomes" id="UP000472265"/>
    </source>
</evidence>
<reference evidence="2" key="1">
    <citation type="submission" date="2021-04" db="EMBL/GenBank/DDBJ databases">
        <authorList>
            <consortium name="Wellcome Sanger Institute Data Sharing"/>
        </authorList>
    </citation>
    <scope>NUCLEOTIDE SEQUENCE [LARGE SCALE GENOMIC DNA]</scope>
</reference>
<protein>
    <submittedName>
        <fullName evidence="2">Uncharacterized protein</fullName>
    </submittedName>
</protein>
<dbReference type="PANTHER" id="PTHR45749:SF21">
    <property type="entry name" value="DUF4371 DOMAIN-CONTAINING PROTEIN"/>
    <property type="match status" value="1"/>
</dbReference>
<dbReference type="PANTHER" id="PTHR45749">
    <property type="match status" value="1"/>
</dbReference>
<reference evidence="2" key="2">
    <citation type="submission" date="2025-08" db="UniProtKB">
        <authorList>
            <consortium name="Ensembl"/>
        </authorList>
    </citation>
    <scope>IDENTIFICATION</scope>
</reference>
<dbReference type="Proteomes" id="UP000472265">
    <property type="component" value="Chromosome 17"/>
</dbReference>
<dbReference type="SUPFAM" id="SSF53098">
    <property type="entry name" value="Ribonuclease H-like"/>
    <property type="match status" value="1"/>
</dbReference>
<sequence length="464" mass="52250">MTLDVFCVASEQQISQSTAERDDEEAMTAQWTDESDAERDDSEIISRETAEAQQKIPEAQADASLDEESDHLDFFAHPQPQDLEVFFSYHPQQPTKHPLLAKVFHSKHGTNRKWLTYSEKTQSLYCSVCLAFAPAASDSPFIKGGMKTWKHVHQRIEEHEKSKIHRDSADAYFLLAQRADVKSLLAGKQMSLHHEQVKKKRQVMERIVDVIKVIGKCGLSYRGDKAEAAYTLENTAVNHGNFLELMTLLSRYDLCLQQHMSSCIEQSRRHHDTGAKGRGSLVTLLSKDIVGKVVDVLSQVIKGKIADEVREAGMFSVQIDTTQDVTSKDQCAVIVRYVTNAIHEQLVAVVDCEKSTGKYLTELLKHTLEKLNIDIGTCVGNSTDGAANMQGQYKGFSAFLSEQSPTQIYVWCYAHVLNLVLADTTGSVIESASLFSLLNEVAVFLRESYKRMQRWEETSEDKRH</sequence>
<name>A0A671TTT5_SPAAU</name>
<evidence type="ECO:0000313" key="2">
    <source>
        <dbReference type="Ensembl" id="ENSSAUP00010005408.1"/>
    </source>
</evidence>
<reference evidence="2" key="3">
    <citation type="submission" date="2025-09" db="UniProtKB">
        <authorList>
            <consortium name="Ensembl"/>
        </authorList>
    </citation>
    <scope>IDENTIFICATION</scope>
</reference>
<dbReference type="InterPro" id="IPR012337">
    <property type="entry name" value="RNaseH-like_sf"/>
</dbReference>
<dbReference type="AlphaFoldDB" id="A0A671TTT5"/>
<accession>A0A671TTT5</accession>
<evidence type="ECO:0000256" key="1">
    <source>
        <dbReference type="SAM" id="MobiDB-lite"/>
    </source>
</evidence>
<dbReference type="Ensembl" id="ENSSAUT00010005811.1">
    <property type="protein sequence ID" value="ENSSAUP00010005408.1"/>
    <property type="gene ID" value="ENSSAUG00010002726.1"/>
</dbReference>
<dbReference type="GeneTree" id="ENSGT00940000165495"/>
<organism evidence="2 3">
    <name type="scientific">Sparus aurata</name>
    <name type="common">Gilthead sea bream</name>
    <dbReference type="NCBI Taxonomy" id="8175"/>
    <lineage>
        <taxon>Eukaryota</taxon>
        <taxon>Metazoa</taxon>
        <taxon>Chordata</taxon>
        <taxon>Craniata</taxon>
        <taxon>Vertebrata</taxon>
        <taxon>Euteleostomi</taxon>
        <taxon>Actinopterygii</taxon>
        <taxon>Neopterygii</taxon>
        <taxon>Teleostei</taxon>
        <taxon>Neoteleostei</taxon>
        <taxon>Acanthomorphata</taxon>
        <taxon>Eupercaria</taxon>
        <taxon>Spariformes</taxon>
        <taxon>Sparidae</taxon>
        <taxon>Sparus</taxon>
    </lineage>
</organism>
<keyword evidence="3" id="KW-1185">Reference proteome</keyword>